<reference evidence="4 5" key="1">
    <citation type="submission" date="2016-06" db="EMBL/GenBank/DDBJ databases">
        <authorList>
            <person name="Olsen C.W."/>
            <person name="Carey S."/>
            <person name="Hinshaw L."/>
            <person name="Karasin A.I."/>
        </authorList>
    </citation>
    <scope>NUCLEOTIDE SEQUENCE [LARGE SCALE GENOMIC DNA]</scope>
    <source>
        <strain evidence="4 5">LZ-22</strain>
    </source>
</reference>
<dbReference type="NCBIfam" id="TIGR00368">
    <property type="entry name" value="YifB family Mg chelatase-like AAA ATPase"/>
    <property type="match status" value="1"/>
</dbReference>
<dbReference type="RefSeq" id="WP_092611662.1">
    <property type="nucleotide sequence ID" value="NZ_FMYF01000008.1"/>
</dbReference>
<organism evidence="4 5">
    <name type="scientific">Raineyella antarctica</name>
    <dbReference type="NCBI Taxonomy" id="1577474"/>
    <lineage>
        <taxon>Bacteria</taxon>
        <taxon>Bacillati</taxon>
        <taxon>Actinomycetota</taxon>
        <taxon>Actinomycetes</taxon>
        <taxon>Propionibacteriales</taxon>
        <taxon>Propionibacteriaceae</taxon>
        <taxon>Raineyella</taxon>
    </lineage>
</organism>
<dbReference type="InterPro" id="IPR000523">
    <property type="entry name" value="Mg_chelatse_chII-like_cat_dom"/>
</dbReference>
<sequence>MTARPDLSPPEVSLPAHRNARPPRTAVAHSIALIGMDGQEVEVEAMIAAGLPRTILVGLPDAAVYEARDRCKAAVAASGLSWPPTALTINLTPASLPKAGSHHDLAIAAAVLAASGTVPEAAVRSVVMLGELGLDGRVRRVRGLLPAVLAARSLGHRTVVVPVGQGAEARLVEGIAVKTAASLTELVALLRGEATPPTPVEETSPEEPAEGREEPDFADVVGQGQARWAAEIAAAGRHHLMLTGPPGIGKTLIASRIPGILPELDLSGALQIAAVSSLLAQPVHGLDRRPPFAAPHHSCSVAAMVGGGARLARPGAVSRAHGGLLFLDEAAEFRPNVLDALRTPLESGEVVLSRSHGDARYPARFQLVLATNPCPCGNAGVVGRECRCSPTVVRRYRGRISGPLRDRIDITVRMTPPPSAYLALGAQLPTPESSAVIAVRVAEARDRQSRRLARTRWATNGEVPGSYLRSHLPLPEATHLLDEATMRGLLSSRGVERTLRIAWTVADLAGHDLPDADDLRMALALRRGETYALPGGR</sequence>
<dbReference type="InterPro" id="IPR045006">
    <property type="entry name" value="CHLI-like"/>
</dbReference>
<proteinExistence type="inferred from homology"/>
<dbReference type="STRING" id="1577474.GA0111570_10889"/>
<evidence type="ECO:0000259" key="3">
    <source>
        <dbReference type="SMART" id="SM00382"/>
    </source>
</evidence>
<dbReference type="PANTHER" id="PTHR32039">
    <property type="entry name" value="MAGNESIUM-CHELATASE SUBUNIT CHLI"/>
    <property type="match status" value="1"/>
</dbReference>
<dbReference type="InterPro" id="IPR027417">
    <property type="entry name" value="P-loop_NTPase"/>
</dbReference>
<dbReference type="Pfam" id="PF13335">
    <property type="entry name" value="Mg_chelatase_C"/>
    <property type="match status" value="1"/>
</dbReference>
<dbReference type="Pfam" id="PF13541">
    <property type="entry name" value="ChlI"/>
    <property type="match status" value="1"/>
</dbReference>
<dbReference type="EMBL" id="FMYF01000008">
    <property type="protein sequence ID" value="SDB91607.1"/>
    <property type="molecule type" value="Genomic_DNA"/>
</dbReference>
<dbReference type="GO" id="GO:0005524">
    <property type="term" value="F:ATP binding"/>
    <property type="evidence" value="ECO:0007669"/>
    <property type="project" value="InterPro"/>
</dbReference>
<dbReference type="SMART" id="SM00382">
    <property type="entry name" value="AAA"/>
    <property type="match status" value="1"/>
</dbReference>
<protein>
    <submittedName>
        <fullName evidence="4">Magnesium chelatase family protein</fullName>
    </submittedName>
</protein>
<dbReference type="InterPro" id="IPR020568">
    <property type="entry name" value="Ribosomal_Su5_D2-typ_SF"/>
</dbReference>
<dbReference type="InterPro" id="IPR014721">
    <property type="entry name" value="Ribsml_uS5_D2-typ_fold_subgr"/>
</dbReference>
<dbReference type="Gene3D" id="3.30.230.10">
    <property type="match status" value="1"/>
</dbReference>
<dbReference type="SUPFAM" id="SSF54211">
    <property type="entry name" value="Ribosomal protein S5 domain 2-like"/>
    <property type="match status" value="1"/>
</dbReference>
<gene>
    <name evidence="4" type="ORF">GA0111570_10889</name>
</gene>
<dbReference type="PANTHER" id="PTHR32039:SF7">
    <property type="entry name" value="COMPETENCE PROTEIN COMM"/>
    <property type="match status" value="1"/>
</dbReference>
<feature type="region of interest" description="Disordered" evidence="2">
    <location>
        <begin position="192"/>
        <end position="215"/>
    </location>
</feature>
<dbReference type="InterPro" id="IPR003593">
    <property type="entry name" value="AAA+_ATPase"/>
</dbReference>
<accession>A0A1G6HBC2</accession>
<dbReference type="Proteomes" id="UP000199086">
    <property type="component" value="Unassembled WGS sequence"/>
</dbReference>
<name>A0A1G6HBC2_9ACTN</name>
<dbReference type="OrthoDB" id="9813147at2"/>
<evidence type="ECO:0000313" key="5">
    <source>
        <dbReference type="Proteomes" id="UP000199086"/>
    </source>
</evidence>
<feature type="region of interest" description="Disordered" evidence="2">
    <location>
        <begin position="1"/>
        <end position="23"/>
    </location>
</feature>
<evidence type="ECO:0000256" key="2">
    <source>
        <dbReference type="SAM" id="MobiDB-lite"/>
    </source>
</evidence>
<dbReference type="AlphaFoldDB" id="A0A1G6HBC2"/>
<dbReference type="CDD" id="cd00009">
    <property type="entry name" value="AAA"/>
    <property type="match status" value="1"/>
</dbReference>
<dbReference type="SUPFAM" id="SSF52540">
    <property type="entry name" value="P-loop containing nucleoside triphosphate hydrolases"/>
    <property type="match status" value="1"/>
</dbReference>
<dbReference type="Pfam" id="PF01078">
    <property type="entry name" value="Mg_chelatase"/>
    <property type="match status" value="1"/>
</dbReference>
<comment type="similarity">
    <text evidence="1">Belongs to the Mg-chelatase subunits D/I family. ComM subfamily.</text>
</comment>
<evidence type="ECO:0000313" key="4">
    <source>
        <dbReference type="EMBL" id="SDB91607.1"/>
    </source>
</evidence>
<dbReference type="InterPro" id="IPR004482">
    <property type="entry name" value="Mg_chelat-rel"/>
</dbReference>
<feature type="domain" description="AAA+ ATPase" evidence="3">
    <location>
        <begin position="236"/>
        <end position="418"/>
    </location>
</feature>
<dbReference type="InterPro" id="IPR025158">
    <property type="entry name" value="Mg_chelat-rel_C"/>
</dbReference>
<keyword evidence="5" id="KW-1185">Reference proteome</keyword>
<dbReference type="Gene3D" id="3.40.50.300">
    <property type="entry name" value="P-loop containing nucleotide triphosphate hydrolases"/>
    <property type="match status" value="1"/>
</dbReference>
<evidence type="ECO:0000256" key="1">
    <source>
        <dbReference type="ARBA" id="ARBA00006354"/>
    </source>
</evidence>